<dbReference type="EMBL" id="FQXS01000006">
    <property type="protein sequence ID" value="SHH67133.1"/>
    <property type="molecule type" value="Genomic_DNA"/>
</dbReference>
<reference evidence="2 3" key="1">
    <citation type="submission" date="2016-11" db="EMBL/GenBank/DDBJ databases">
        <authorList>
            <person name="Jaros S."/>
            <person name="Januszkiewicz K."/>
            <person name="Wedrychowicz H."/>
        </authorList>
    </citation>
    <scope>NUCLEOTIDE SEQUENCE [LARGE SCALE GENOMIC DNA]</scope>
    <source>
        <strain evidence="2 3">DSM 9705</strain>
    </source>
</reference>
<evidence type="ECO:0000313" key="3">
    <source>
        <dbReference type="Proteomes" id="UP000184139"/>
    </source>
</evidence>
<gene>
    <name evidence="2" type="ORF">SAMN02745124_01351</name>
</gene>
<proteinExistence type="predicted"/>
<dbReference type="InterPro" id="IPR018966">
    <property type="entry name" value="VTC_domain"/>
</dbReference>
<dbReference type="RefSeq" id="WP_073374541.1">
    <property type="nucleotide sequence ID" value="NZ_FQXS01000006.1"/>
</dbReference>
<dbReference type="STRING" id="1121409.SAMN02745124_01351"/>
<feature type="domain" description="VTC" evidence="1">
    <location>
        <begin position="18"/>
        <end position="222"/>
    </location>
</feature>
<keyword evidence="3" id="KW-1185">Reference proteome</keyword>
<dbReference type="Gene3D" id="3.20.100.30">
    <property type="entry name" value="VTC, catalytic tunnel domain"/>
    <property type="match status" value="1"/>
</dbReference>
<dbReference type="Pfam" id="PF09359">
    <property type="entry name" value="VTC"/>
    <property type="match status" value="1"/>
</dbReference>
<dbReference type="InterPro" id="IPR042267">
    <property type="entry name" value="VTC_sf"/>
</dbReference>
<evidence type="ECO:0000313" key="2">
    <source>
        <dbReference type="EMBL" id="SHH67133.1"/>
    </source>
</evidence>
<organism evidence="2 3">
    <name type="scientific">Desulfofustis glycolicus DSM 9705</name>
    <dbReference type="NCBI Taxonomy" id="1121409"/>
    <lineage>
        <taxon>Bacteria</taxon>
        <taxon>Pseudomonadati</taxon>
        <taxon>Thermodesulfobacteriota</taxon>
        <taxon>Desulfobulbia</taxon>
        <taxon>Desulfobulbales</taxon>
        <taxon>Desulfocapsaceae</taxon>
        <taxon>Desulfofustis</taxon>
    </lineage>
</organism>
<dbReference type="GO" id="GO:0006799">
    <property type="term" value="P:polyphosphate biosynthetic process"/>
    <property type="evidence" value="ECO:0007669"/>
    <property type="project" value="UniProtKB-ARBA"/>
</dbReference>
<sequence>MVDRETKFTHSSYVTPGILRCLQLVCQPDDKYQKNVINSIYFDTHDYRFAMEKAASDYLKTKVRLRWYQDPSGAECEAGCFLEIKQKIGSMRKKKRIHLELDTNRLPGAVFDTGILSPIRKTIRALEPELSIYDLTPQVLVSYTRYRFVDPVTASRIALDTEIKAKSSRSRFRRHAGEVWLKQSVLEVKGFHQELPRSLRAVLGMQVKKDSFSKYYECFRRLYNYHQ</sequence>
<evidence type="ECO:0000259" key="1">
    <source>
        <dbReference type="Pfam" id="PF09359"/>
    </source>
</evidence>
<dbReference type="AlphaFoldDB" id="A0A1M5UWM8"/>
<dbReference type="Proteomes" id="UP000184139">
    <property type="component" value="Unassembled WGS sequence"/>
</dbReference>
<name>A0A1M5UWM8_9BACT</name>
<accession>A0A1M5UWM8</accession>
<protein>
    <submittedName>
        <fullName evidence="2">VTC domain-containing protein</fullName>
    </submittedName>
</protein>
<dbReference type="OrthoDB" id="9800181at2"/>